<dbReference type="InterPro" id="IPR036390">
    <property type="entry name" value="WH_DNA-bd_sf"/>
</dbReference>
<name>A0A1H4EJW2_9BURK</name>
<evidence type="ECO:0000259" key="6">
    <source>
        <dbReference type="PROSITE" id="PS50931"/>
    </source>
</evidence>
<dbReference type="FunFam" id="1.10.10.10:FF:000001">
    <property type="entry name" value="LysR family transcriptional regulator"/>
    <property type="match status" value="1"/>
</dbReference>
<dbReference type="AlphaFoldDB" id="A0A1H4EJW2"/>
<gene>
    <name evidence="7" type="ORF">SAMN05421875_13631</name>
</gene>
<dbReference type="InterPro" id="IPR005119">
    <property type="entry name" value="LysR_subst-bd"/>
</dbReference>
<dbReference type="PANTHER" id="PTHR30537">
    <property type="entry name" value="HTH-TYPE TRANSCRIPTIONAL REGULATOR"/>
    <property type="match status" value="1"/>
</dbReference>
<keyword evidence="8" id="KW-1185">Reference proteome</keyword>
<dbReference type="InterPro" id="IPR036388">
    <property type="entry name" value="WH-like_DNA-bd_sf"/>
</dbReference>
<evidence type="ECO:0000256" key="1">
    <source>
        <dbReference type="ARBA" id="ARBA00009437"/>
    </source>
</evidence>
<evidence type="ECO:0000313" key="7">
    <source>
        <dbReference type="EMBL" id="SEA85177.1"/>
    </source>
</evidence>
<dbReference type="Gene3D" id="1.10.10.10">
    <property type="entry name" value="Winged helix-like DNA-binding domain superfamily/Winged helix DNA-binding domain"/>
    <property type="match status" value="1"/>
</dbReference>
<dbReference type="Gene3D" id="3.40.190.290">
    <property type="match status" value="1"/>
</dbReference>
<dbReference type="RefSeq" id="WP_244273741.1">
    <property type="nucleotide sequence ID" value="NZ_CAXIQU010000011.1"/>
</dbReference>
<dbReference type="GO" id="GO:0003700">
    <property type="term" value="F:DNA-binding transcription factor activity"/>
    <property type="evidence" value="ECO:0007669"/>
    <property type="project" value="InterPro"/>
</dbReference>
<keyword evidence="4" id="KW-0804">Transcription</keyword>
<feature type="region of interest" description="Disordered" evidence="5">
    <location>
        <begin position="322"/>
        <end position="345"/>
    </location>
</feature>
<dbReference type="SUPFAM" id="SSF53850">
    <property type="entry name" value="Periplasmic binding protein-like II"/>
    <property type="match status" value="1"/>
</dbReference>
<dbReference type="STRING" id="592050.SAMN05421875_13631"/>
<protein>
    <submittedName>
        <fullName evidence="7">DNA-binding transcriptional regulator, LysR family</fullName>
    </submittedName>
</protein>
<dbReference type="GeneID" id="34234389"/>
<dbReference type="FunFam" id="3.40.190.290:FF:000001">
    <property type="entry name" value="Transcriptional regulator, LysR family"/>
    <property type="match status" value="1"/>
</dbReference>
<evidence type="ECO:0000256" key="5">
    <source>
        <dbReference type="SAM" id="MobiDB-lite"/>
    </source>
</evidence>
<dbReference type="CDD" id="cd08479">
    <property type="entry name" value="PBP2_CrgA_like_9"/>
    <property type="match status" value="1"/>
</dbReference>
<evidence type="ECO:0000256" key="2">
    <source>
        <dbReference type="ARBA" id="ARBA00023015"/>
    </source>
</evidence>
<evidence type="ECO:0000256" key="3">
    <source>
        <dbReference type="ARBA" id="ARBA00023125"/>
    </source>
</evidence>
<comment type="similarity">
    <text evidence="1">Belongs to the LysR transcriptional regulatory family.</text>
</comment>
<dbReference type="Pfam" id="PF00126">
    <property type="entry name" value="HTH_1"/>
    <property type="match status" value="1"/>
</dbReference>
<dbReference type="Pfam" id="PF03466">
    <property type="entry name" value="LysR_substrate"/>
    <property type="match status" value="1"/>
</dbReference>
<dbReference type="GO" id="GO:0003677">
    <property type="term" value="F:DNA binding"/>
    <property type="evidence" value="ECO:0007669"/>
    <property type="project" value="UniProtKB-KW"/>
</dbReference>
<dbReference type="PROSITE" id="PS50931">
    <property type="entry name" value="HTH_LYSR"/>
    <property type="match status" value="1"/>
</dbReference>
<proteinExistence type="inferred from homology"/>
<evidence type="ECO:0000313" key="8">
    <source>
        <dbReference type="Proteomes" id="UP000199002"/>
    </source>
</evidence>
<dbReference type="PANTHER" id="PTHR30537:SF5">
    <property type="entry name" value="HTH-TYPE TRANSCRIPTIONAL ACTIVATOR TTDR-RELATED"/>
    <property type="match status" value="1"/>
</dbReference>
<keyword evidence="3 7" id="KW-0238">DNA-binding</keyword>
<dbReference type="EMBL" id="FNQJ01000036">
    <property type="protein sequence ID" value="SEA85177.1"/>
    <property type="molecule type" value="Genomic_DNA"/>
</dbReference>
<evidence type="ECO:0000256" key="4">
    <source>
        <dbReference type="ARBA" id="ARBA00023163"/>
    </source>
</evidence>
<accession>A0A1H4EJW2</accession>
<dbReference type="InterPro" id="IPR000847">
    <property type="entry name" value="LysR_HTH_N"/>
</dbReference>
<feature type="domain" description="HTH lysR-type" evidence="6">
    <location>
        <begin position="13"/>
        <end position="62"/>
    </location>
</feature>
<dbReference type="SUPFAM" id="SSF46785">
    <property type="entry name" value="Winged helix' DNA-binding domain"/>
    <property type="match status" value="1"/>
</dbReference>
<keyword evidence="2" id="KW-0805">Transcription regulation</keyword>
<dbReference type="InterPro" id="IPR058163">
    <property type="entry name" value="LysR-type_TF_proteobact-type"/>
</dbReference>
<dbReference type="Proteomes" id="UP000199002">
    <property type="component" value="Unassembled WGS sequence"/>
</dbReference>
<organism evidence="7 8">
    <name type="scientific">Acidovorax soli</name>
    <dbReference type="NCBI Taxonomy" id="592050"/>
    <lineage>
        <taxon>Bacteria</taxon>
        <taxon>Pseudomonadati</taxon>
        <taxon>Pseudomonadota</taxon>
        <taxon>Betaproteobacteria</taxon>
        <taxon>Burkholderiales</taxon>
        <taxon>Comamonadaceae</taxon>
        <taxon>Acidovorax</taxon>
    </lineage>
</organism>
<sequence>MSSTIQPAELGFFSALAASPSLSAAGREMGISTAAVSKHLAQMERRLGVVLINRTTRRMGLTPEGELLLEHARRILREIDALDELIVQSKASPKGLLRVNATLGFGRMHVAPVISDFVRQYPEVDVQLQLQLSVHPPPITDDAYDLCVRFGEPPDGRVIARRIAPNRRVLCAAPAYLDRHGRPRVPRDLMEHQCIGIRQGDEAYGLWRLTTGRGSKAHTESIKITGNLTTNDGEIAVLWALQGHGIVMRADWDVNRHLAQGLLEPVLAQYHTPAADIYAVYPQRHQFSTRVQAFVGFLAEALAASGVPSTDTVRFTDRLTETTRHDPALAPPGPAAFYPRPGAAG</sequence>
<reference evidence="8" key="1">
    <citation type="submission" date="2016-10" db="EMBL/GenBank/DDBJ databases">
        <authorList>
            <person name="Varghese N."/>
            <person name="Submissions S."/>
        </authorList>
    </citation>
    <scope>NUCLEOTIDE SEQUENCE [LARGE SCALE GENOMIC DNA]</scope>
    <source>
        <strain evidence="8">DSM 25157</strain>
    </source>
</reference>